<keyword evidence="8 12" id="KW-1133">Transmembrane helix</keyword>
<keyword evidence="10 12" id="KW-0472">Membrane</keyword>
<evidence type="ECO:0000313" key="15">
    <source>
        <dbReference type="Proteomes" id="UP000636800"/>
    </source>
</evidence>
<evidence type="ECO:0000256" key="5">
    <source>
        <dbReference type="ARBA" id="ARBA00022692"/>
    </source>
</evidence>
<evidence type="ECO:0000313" key="14">
    <source>
        <dbReference type="EMBL" id="KAG0499554.1"/>
    </source>
</evidence>
<dbReference type="PANTHER" id="PTHR10106:SF43">
    <property type="entry name" value="CYTOCHROME B561 FAMILY PROTEIN, EXPRESSED"/>
    <property type="match status" value="1"/>
</dbReference>
<feature type="transmembrane region" description="Helical" evidence="12">
    <location>
        <begin position="45"/>
        <end position="69"/>
    </location>
</feature>
<dbReference type="PANTHER" id="PTHR10106">
    <property type="entry name" value="CYTOCHROME B561-RELATED"/>
    <property type="match status" value="1"/>
</dbReference>
<dbReference type="SMART" id="SM00665">
    <property type="entry name" value="B561"/>
    <property type="match status" value="1"/>
</dbReference>
<gene>
    <name evidence="14" type="ORF">HPP92_004245</name>
</gene>
<evidence type="ECO:0000259" key="13">
    <source>
        <dbReference type="PROSITE" id="PS50939"/>
    </source>
</evidence>
<feature type="transmembrane region" description="Helical" evidence="12">
    <location>
        <begin position="81"/>
        <end position="102"/>
    </location>
</feature>
<dbReference type="GO" id="GO:0016020">
    <property type="term" value="C:membrane"/>
    <property type="evidence" value="ECO:0007669"/>
    <property type="project" value="UniProtKB-SubCell"/>
</dbReference>
<dbReference type="PROSITE" id="PS50939">
    <property type="entry name" value="CYTOCHROME_B561"/>
    <property type="match status" value="1"/>
</dbReference>
<keyword evidence="9" id="KW-0408">Iron</keyword>
<evidence type="ECO:0000256" key="8">
    <source>
        <dbReference type="ARBA" id="ARBA00022989"/>
    </source>
</evidence>
<sequence length="216" mass="23198">MVLAVATTHVGNAAHVLALTAAILVIVWVVHYGGGANLNSSNPDLIFNVHPLVMTLGFILVIGEAIMVYKTVPTQKTVQKGIHMMLQLVALGLGILGIYAAFKYHKENQIPNMYSLHSWLGICTISLFALQWVFGFVNFWFPGAPPTTRAMMLPVHTTAGVVIFLMAICTAETGFMEKGAGGPGPETTLINFSGLFILLFGLVVCTSTALPRLLSL</sequence>
<evidence type="ECO:0000256" key="4">
    <source>
        <dbReference type="ARBA" id="ARBA00022617"/>
    </source>
</evidence>
<evidence type="ECO:0000256" key="6">
    <source>
        <dbReference type="ARBA" id="ARBA00022723"/>
    </source>
</evidence>
<feature type="transmembrane region" description="Helical" evidence="12">
    <location>
        <begin position="153"/>
        <end position="176"/>
    </location>
</feature>
<evidence type="ECO:0000256" key="11">
    <source>
        <dbReference type="ARBA" id="ARBA00053762"/>
    </source>
</evidence>
<dbReference type="Pfam" id="PF03188">
    <property type="entry name" value="Cytochrom_B561"/>
    <property type="match status" value="1"/>
</dbReference>
<dbReference type="InterPro" id="IPR043205">
    <property type="entry name" value="CYB561/CYBRD1-like"/>
</dbReference>
<evidence type="ECO:0000256" key="3">
    <source>
        <dbReference type="ARBA" id="ARBA00022448"/>
    </source>
</evidence>
<evidence type="ECO:0000256" key="7">
    <source>
        <dbReference type="ARBA" id="ARBA00022982"/>
    </source>
</evidence>
<comment type="subcellular location">
    <subcellularLocation>
        <location evidence="2">Membrane</location>
        <topology evidence="2">Multi-pass membrane protein</topology>
    </subcellularLocation>
</comment>
<keyword evidence="4" id="KW-0349">Heme</keyword>
<keyword evidence="7" id="KW-0249">Electron transport</keyword>
<comment type="function">
    <text evidence="11">Two-heme-containing cytochrome. Catalyzes ascorbate-dependent trans-membrane electron transfer by utilizing a concerted H(+)/e(-) transfer mechanism.</text>
</comment>
<dbReference type="FunFam" id="1.20.120.1770:FF:000001">
    <property type="entry name" value="Cytochrome b reductase 1"/>
    <property type="match status" value="1"/>
</dbReference>
<feature type="domain" description="Cytochrome b561" evidence="13">
    <location>
        <begin position="13"/>
        <end position="209"/>
    </location>
</feature>
<keyword evidence="5 12" id="KW-0812">Transmembrane</keyword>
<dbReference type="Gene3D" id="1.20.120.1770">
    <property type="match status" value="1"/>
</dbReference>
<feature type="transmembrane region" description="Helical" evidence="12">
    <location>
        <begin position="12"/>
        <end position="33"/>
    </location>
</feature>
<feature type="transmembrane region" description="Helical" evidence="12">
    <location>
        <begin position="188"/>
        <end position="210"/>
    </location>
</feature>
<proteinExistence type="predicted"/>
<comment type="caution">
    <text evidence="14">The sequence shown here is derived from an EMBL/GenBank/DDBJ whole genome shotgun (WGS) entry which is preliminary data.</text>
</comment>
<dbReference type="OrthoDB" id="21264at2759"/>
<keyword evidence="6" id="KW-0479">Metal-binding</keyword>
<evidence type="ECO:0000256" key="9">
    <source>
        <dbReference type="ARBA" id="ARBA00023004"/>
    </source>
</evidence>
<evidence type="ECO:0000256" key="2">
    <source>
        <dbReference type="ARBA" id="ARBA00004141"/>
    </source>
</evidence>
<evidence type="ECO:0000256" key="12">
    <source>
        <dbReference type="SAM" id="Phobius"/>
    </source>
</evidence>
<keyword evidence="15" id="KW-1185">Reference proteome</keyword>
<dbReference type="InterPro" id="IPR006593">
    <property type="entry name" value="Cyt_b561/ferric_Rdtase_TM"/>
</dbReference>
<dbReference type="EMBL" id="JADCNL010000001">
    <property type="protein sequence ID" value="KAG0499554.1"/>
    <property type="molecule type" value="Genomic_DNA"/>
</dbReference>
<dbReference type="GO" id="GO:0016491">
    <property type="term" value="F:oxidoreductase activity"/>
    <property type="evidence" value="ECO:0007669"/>
    <property type="project" value="InterPro"/>
</dbReference>
<evidence type="ECO:0000256" key="10">
    <source>
        <dbReference type="ARBA" id="ARBA00023136"/>
    </source>
</evidence>
<reference evidence="14 15" key="1">
    <citation type="journal article" date="2020" name="Nat. Food">
        <title>A phased Vanilla planifolia genome enables genetic improvement of flavour and production.</title>
        <authorList>
            <person name="Hasing T."/>
            <person name="Tang H."/>
            <person name="Brym M."/>
            <person name="Khazi F."/>
            <person name="Huang T."/>
            <person name="Chambers A.H."/>
        </authorList>
    </citation>
    <scope>NUCLEOTIDE SEQUENCE [LARGE SCALE GENOMIC DNA]</scope>
    <source>
        <tissue evidence="14">Leaf</tissue>
    </source>
</reference>
<dbReference type="GO" id="GO:0046872">
    <property type="term" value="F:metal ion binding"/>
    <property type="evidence" value="ECO:0007669"/>
    <property type="project" value="UniProtKB-KW"/>
</dbReference>
<keyword evidence="3" id="KW-0813">Transport</keyword>
<dbReference type="Proteomes" id="UP000636800">
    <property type="component" value="Chromosome 1"/>
</dbReference>
<name>A0A835VG88_VANPL</name>
<evidence type="ECO:0000256" key="1">
    <source>
        <dbReference type="ARBA" id="ARBA00001970"/>
    </source>
</evidence>
<protein>
    <recommendedName>
        <fullName evidence="13">Cytochrome b561 domain-containing protein</fullName>
    </recommendedName>
</protein>
<organism evidence="14 15">
    <name type="scientific">Vanilla planifolia</name>
    <name type="common">Vanilla</name>
    <dbReference type="NCBI Taxonomy" id="51239"/>
    <lineage>
        <taxon>Eukaryota</taxon>
        <taxon>Viridiplantae</taxon>
        <taxon>Streptophyta</taxon>
        <taxon>Embryophyta</taxon>
        <taxon>Tracheophyta</taxon>
        <taxon>Spermatophyta</taxon>
        <taxon>Magnoliopsida</taxon>
        <taxon>Liliopsida</taxon>
        <taxon>Asparagales</taxon>
        <taxon>Orchidaceae</taxon>
        <taxon>Vanilloideae</taxon>
        <taxon>Vanilleae</taxon>
        <taxon>Vanilla</taxon>
    </lineage>
</organism>
<feature type="transmembrane region" description="Helical" evidence="12">
    <location>
        <begin position="114"/>
        <end position="141"/>
    </location>
</feature>
<dbReference type="AlphaFoldDB" id="A0A835VG88"/>
<comment type="cofactor">
    <cofactor evidence="1">
        <name>heme b</name>
        <dbReference type="ChEBI" id="CHEBI:60344"/>
    </cofactor>
</comment>
<dbReference type="CDD" id="cd08766">
    <property type="entry name" value="Cyt_b561_ACYB-1_like"/>
    <property type="match status" value="1"/>
</dbReference>
<accession>A0A835VG88</accession>